<evidence type="ECO:0000259" key="10">
    <source>
        <dbReference type="Pfam" id="PF12821"/>
    </source>
</evidence>
<dbReference type="EMBL" id="JASATX010000001">
    <property type="protein sequence ID" value="MDI2098180.1"/>
    <property type="molecule type" value="Genomic_DNA"/>
</dbReference>
<feature type="transmembrane region" description="Helical" evidence="8">
    <location>
        <begin position="320"/>
        <end position="338"/>
    </location>
</feature>
<evidence type="ECO:0000256" key="3">
    <source>
        <dbReference type="ARBA" id="ARBA00022692"/>
    </source>
</evidence>
<feature type="compositionally biased region" description="Basic and acidic residues" evidence="7">
    <location>
        <begin position="1"/>
        <end position="40"/>
    </location>
</feature>
<evidence type="ECO:0000259" key="9">
    <source>
        <dbReference type="Pfam" id="PF06738"/>
    </source>
</evidence>
<dbReference type="GO" id="GO:0015744">
    <property type="term" value="P:succinate transport"/>
    <property type="evidence" value="ECO:0007669"/>
    <property type="project" value="TreeGrafter"/>
</dbReference>
<feature type="domain" description="Threonine/Serine exporter ThrE" evidence="10">
    <location>
        <begin position="325"/>
        <end position="448"/>
    </location>
</feature>
<evidence type="ECO:0000313" key="12">
    <source>
        <dbReference type="Proteomes" id="UP001321506"/>
    </source>
</evidence>
<evidence type="ECO:0000256" key="8">
    <source>
        <dbReference type="SAM" id="Phobius"/>
    </source>
</evidence>
<evidence type="ECO:0000256" key="4">
    <source>
        <dbReference type="ARBA" id="ARBA00022989"/>
    </source>
</evidence>
<evidence type="ECO:0000313" key="11">
    <source>
        <dbReference type="EMBL" id="MDI2098180.1"/>
    </source>
</evidence>
<dbReference type="GO" id="GO:0005886">
    <property type="term" value="C:plasma membrane"/>
    <property type="evidence" value="ECO:0007669"/>
    <property type="project" value="UniProtKB-SubCell"/>
</dbReference>
<evidence type="ECO:0000256" key="1">
    <source>
        <dbReference type="ARBA" id="ARBA00004651"/>
    </source>
</evidence>
<feature type="domain" description="Threonine/serine exporter-like N-terminal" evidence="9">
    <location>
        <begin position="59"/>
        <end position="299"/>
    </location>
</feature>
<name>A0AAW6T2Y5_9MICO</name>
<feature type="transmembrane region" description="Helical" evidence="8">
    <location>
        <begin position="246"/>
        <end position="268"/>
    </location>
</feature>
<evidence type="ECO:0000256" key="2">
    <source>
        <dbReference type="ARBA" id="ARBA00022475"/>
    </source>
</evidence>
<gene>
    <name evidence="11" type="ORF">QF206_04270</name>
</gene>
<keyword evidence="2" id="KW-1003">Cell membrane</keyword>
<protein>
    <submittedName>
        <fullName evidence="11">Threonine/serine exporter family protein</fullName>
    </submittedName>
</protein>
<dbReference type="InterPro" id="IPR024528">
    <property type="entry name" value="ThrE_2"/>
</dbReference>
<dbReference type="InterPro" id="IPR010619">
    <property type="entry name" value="ThrE-like_N"/>
</dbReference>
<keyword evidence="12" id="KW-1185">Reference proteome</keyword>
<reference evidence="11 12" key="1">
    <citation type="submission" date="2023-04" db="EMBL/GenBank/DDBJ databases">
        <title>Klugiella caeni sp. nov. isolated from the sludge of biochemical tank.</title>
        <authorList>
            <person name="Geng K."/>
        </authorList>
    </citation>
    <scope>NUCLEOTIDE SEQUENCE [LARGE SCALE GENOMIC DNA]</scope>
    <source>
        <strain evidence="11 12">YN-L-19</strain>
    </source>
</reference>
<feature type="transmembrane region" description="Helical" evidence="8">
    <location>
        <begin position="288"/>
        <end position="308"/>
    </location>
</feature>
<keyword evidence="5 8" id="KW-0472">Membrane</keyword>
<comment type="similarity">
    <text evidence="6">Belongs to the ThrE exporter (TC 2.A.79) family.</text>
</comment>
<feature type="transmembrane region" description="Helical" evidence="8">
    <location>
        <begin position="370"/>
        <end position="390"/>
    </location>
</feature>
<feature type="transmembrane region" description="Helical" evidence="8">
    <location>
        <begin position="344"/>
        <end position="363"/>
    </location>
</feature>
<dbReference type="InterPro" id="IPR050539">
    <property type="entry name" value="ThrE_Dicarb/AminoAcid_Exp"/>
</dbReference>
<keyword evidence="3 8" id="KW-0812">Transmembrane</keyword>
<proteinExistence type="inferred from homology"/>
<comment type="caution">
    <text evidence="11">The sequence shown here is derived from an EMBL/GenBank/DDBJ whole genome shotgun (WGS) entry which is preliminary data.</text>
</comment>
<evidence type="ECO:0000256" key="7">
    <source>
        <dbReference type="SAM" id="MobiDB-lite"/>
    </source>
</evidence>
<dbReference type="RefSeq" id="WP_281487932.1">
    <property type="nucleotide sequence ID" value="NZ_JASATX010000001.1"/>
</dbReference>
<feature type="transmembrane region" description="Helical" evidence="8">
    <location>
        <begin position="168"/>
        <end position="201"/>
    </location>
</feature>
<dbReference type="Pfam" id="PF12821">
    <property type="entry name" value="ThrE_2"/>
    <property type="match status" value="1"/>
</dbReference>
<evidence type="ECO:0000256" key="6">
    <source>
        <dbReference type="ARBA" id="ARBA00034125"/>
    </source>
</evidence>
<sequence length="498" mass="52630">MSPDSPEHDAERDDPVRNSARDEALDGRGAAEADRTEEQNAQRTPGQAAGVRRASQHLDLAAKTGAALLGSTAPAMEVVDAMLDIVEHGGVDHVDVDVTYSQITLTHRPRIGPHSVELEHIRARTFDYGRYVHAEMLVQRFLSGELELDDALAQAGRLRRDAHRYPWWLTRLAAGTAGVAAAVIFGAGWITAVFAFIANVMVDWLFARLSSRAWPVFFTQAFAGVIAVAAAAGVNAISPEVDSSQVVVSVIIMMLAGMTSTGGVHDLITGWYLTGVGRLAEGVVNTVGLVVGIQIGIALAHGAGAALTITPEVRFGADPLLLTALTSAALAVCFGVWAQLPPRSFPLAALLSLIGWVLFGVAIDRDIDPVWASGIAAVVIGLASPVAAQLVRVPSWILASVAIVPLLPGVALYRGLFAGADGDVGTGMLLLLSALGTALVLASGITLGQYLTAALLRGPFKLRSRFVPQFLGPFSTSRERIDRLSEAHDQEEDERSVD</sequence>
<dbReference type="PANTHER" id="PTHR34390:SF2">
    <property type="entry name" value="SUCCINATE TRANSPORTER SUBUNIT YJJP-RELATED"/>
    <property type="match status" value="1"/>
</dbReference>
<comment type="subcellular location">
    <subcellularLocation>
        <location evidence="1">Cell membrane</location>
        <topology evidence="1">Multi-pass membrane protein</topology>
    </subcellularLocation>
</comment>
<feature type="transmembrane region" description="Helical" evidence="8">
    <location>
        <begin position="429"/>
        <end position="451"/>
    </location>
</feature>
<dbReference type="AlphaFoldDB" id="A0AAW6T2Y5"/>
<keyword evidence="4 8" id="KW-1133">Transmembrane helix</keyword>
<dbReference type="Proteomes" id="UP001321506">
    <property type="component" value="Unassembled WGS sequence"/>
</dbReference>
<feature type="transmembrane region" description="Helical" evidence="8">
    <location>
        <begin position="213"/>
        <end position="234"/>
    </location>
</feature>
<feature type="transmembrane region" description="Helical" evidence="8">
    <location>
        <begin position="396"/>
        <end position="417"/>
    </location>
</feature>
<feature type="region of interest" description="Disordered" evidence="7">
    <location>
        <begin position="1"/>
        <end position="55"/>
    </location>
</feature>
<evidence type="ECO:0000256" key="5">
    <source>
        <dbReference type="ARBA" id="ARBA00023136"/>
    </source>
</evidence>
<dbReference type="GO" id="GO:0022857">
    <property type="term" value="F:transmembrane transporter activity"/>
    <property type="evidence" value="ECO:0007669"/>
    <property type="project" value="InterPro"/>
</dbReference>
<dbReference type="Pfam" id="PF06738">
    <property type="entry name" value="ThrE"/>
    <property type="match status" value="1"/>
</dbReference>
<accession>A0AAW6T2Y5</accession>
<organism evidence="11 12">
    <name type="scientific">Ruicaihuangia caeni</name>
    <dbReference type="NCBI Taxonomy" id="3042517"/>
    <lineage>
        <taxon>Bacteria</taxon>
        <taxon>Bacillati</taxon>
        <taxon>Actinomycetota</taxon>
        <taxon>Actinomycetes</taxon>
        <taxon>Micrococcales</taxon>
        <taxon>Microbacteriaceae</taxon>
        <taxon>Ruicaihuangia</taxon>
    </lineage>
</organism>
<dbReference type="PANTHER" id="PTHR34390">
    <property type="entry name" value="UPF0442 PROTEIN YJJB-RELATED"/>
    <property type="match status" value="1"/>
</dbReference>